<keyword evidence="1" id="KW-0175">Coiled coil</keyword>
<keyword evidence="2" id="KW-0812">Transmembrane</keyword>
<gene>
    <name evidence="3" type="ORF">H2O64_20935</name>
</gene>
<sequence length="269" mass="31398">MSNKNKGKGCVIILVIFLVIGIIGSFITDKTNNSLSIIESAKRSIEKDNYQIAITELETINKEDSLYTEALKLINHADSLHNLALEKKKKVRELENQKIEQEKEENLKEQIKREIASIDEGIDFSGYRKTVDQLQFELVLFGGWAKIVEEGEQSKDLVTQKLTAKLKAKISKIQIKEFPLLRKEYSKIINAKMWENDIEVSASGRRKNYINFTGSIFTTNKNKQLFQKEVQETLKMFRFTQSRYRWYEGENKYTYYTIYKGKDSDLVFF</sequence>
<dbReference type="Proteomes" id="UP000619238">
    <property type="component" value="Unassembled WGS sequence"/>
</dbReference>
<comment type="caution">
    <text evidence="3">The sequence shown here is derived from an EMBL/GenBank/DDBJ whole genome shotgun (WGS) entry which is preliminary data.</text>
</comment>
<organism evidence="3 4">
    <name type="scientific">Kordia aestuariivivens</name>
    <dbReference type="NCBI Taxonomy" id="2759037"/>
    <lineage>
        <taxon>Bacteria</taxon>
        <taxon>Pseudomonadati</taxon>
        <taxon>Bacteroidota</taxon>
        <taxon>Flavobacteriia</taxon>
        <taxon>Flavobacteriales</taxon>
        <taxon>Flavobacteriaceae</taxon>
        <taxon>Kordia</taxon>
    </lineage>
</organism>
<evidence type="ECO:0000256" key="2">
    <source>
        <dbReference type="SAM" id="Phobius"/>
    </source>
</evidence>
<evidence type="ECO:0000313" key="3">
    <source>
        <dbReference type="EMBL" id="MBC8757148.1"/>
    </source>
</evidence>
<protein>
    <submittedName>
        <fullName evidence="3">Uncharacterized protein</fullName>
    </submittedName>
</protein>
<feature type="transmembrane region" description="Helical" evidence="2">
    <location>
        <begin position="9"/>
        <end position="27"/>
    </location>
</feature>
<dbReference type="RefSeq" id="WP_187564192.1">
    <property type="nucleotide sequence ID" value="NZ_JACGWS010000017.1"/>
</dbReference>
<keyword evidence="4" id="KW-1185">Reference proteome</keyword>
<dbReference type="EMBL" id="JACGWS010000017">
    <property type="protein sequence ID" value="MBC8757148.1"/>
    <property type="molecule type" value="Genomic_DNA"/>
</dbReference>
<proteinExistence type="predicted"/>
<evidence type="ECO:0000256" key="1">
    <source>
        <dbReference type="SAM" id="Coils"/>
    </source>
</evidence>
<name>A0ABR7QFF3_9FLAO</name>
<keyword evidence="2" id="KW-0472">Membrane</keyword>
<accession>A0ABR7QFF3</accession>
<keyword evidence="2" id="KW-1133">Transmembrane helix</keyword>
<reference evidence="3 4" key="1">
    <citation type="submission" date="2020-07" db="EMBL/GenBank/DDBJ databases">
        <title>Description of Kordia aestuariivivens sp. nov., isolated from a tidal flat.</title>
        <authorList>
            <person name="Park S."/>
            <person name="Yoon J.-H."/>
        </authorList>
    </citation>
    <scope>NUCLEOTIDE SEQUENCE [LARGE SCALE GENOMIC DNA]</scope>
    <source>
        <strain evidence="3 4">YSTF-M3</strain>
    </source>
</reference>
<feature type="coiled-coil region" evidence="1">
    <location>
        <begin position="77"/>
        <end position="114"/>
    </location>
</feature>
<evidence type="ECO:0000313" key="4">
    <source>
        <dbReference type="Proteomes" id="UP000619238"/>
    </source>
</evidence>